<dbReference type="GO" id="GO:0015074">
    <property type="term" value="P:DNA integration"/>
    <property type="evidence" value="ECO:0007669"/>
    <property type="project" value="InterPro"/>
</dbReference>
<name>A0A3P9HPV2_ORYLA</name>
<dbReference type="InterPro" id="IPR036397">
    <property type="entry name" value="RNaseH_sf"/>
</dbReference>
<evidence type="ECO:0000256" key="2">
    <source>
        <dbReference type="ARBA" id="ARBA00022695"/>
    </source>
</evidence>
<feature type="domain" description="Integrase catalytic" evidence="8">
    <location>
        <begin position="260"/>
        <end position="418"/>
    </location>
</feature>
<organism evidence="9 10">
    <name type="scientific">Oryzias latipes</name>
    <name type="common">Japanese rice fish</name>
    <name type="synonym">Japanese killifish</name>
    <dbReference type="NCBI Taxonomy" id="8090"/>
    <lineage>
        <taxon>Eukaryota</taxon>
        <taxon>Metazoa</taxon>
        <taxon>Chordata</taxon>
        <taxon>Craniata</taxon>
        <taxon>Vertebrata</taxon>
        <taxon>Euteleostomi</taxon>
        <taxon>Actinopterygii</taxon>
        <taxon>Neopterygii</taxon>
        <taxon>Teleostei</taxon>
        <taxon>Neoteleostei</taxon>
        <taxon>Acanthomorphata</taxon>
        <taxon>Ovalentaria</taxon>
        <taxon>Atherinomorphae</taxon>
        <taxon>Beloniformes</taxon>
        <taxon>Adrianichthyidae</taxon>
        <taxon>Oryziinae</taxon>
        <taxon>Oryzias</taxon>
    </lineage>
</organism>
<evidence type="ECO:0000256" key="5">
    <source>
        <dbReference type="ARBA" id="ARBA00022801"/>
    </source>
</evidence>
<keyword evidence="5" id="KW-0378">Hydrolase</keyword>
<evidence type="ECO:0000313" key="9">
    <source>
        <dbReference type="Ensembl" id="ENSORLP00015009805.1"/>
    </source>
</evidence>
<evidence type="ECO:0000256" key="7">
    <source>
        <dbReference type="ARBA" id="ARBA00039658"/>
    </source>
</evidence>
<accession>A0A3P9HPV2</accession>
<reference evidence="9 10" key="2">
    <citation type="submission" date="2017-04" db="EMBL/GenBank/DDBJ databases">
        <title>CpG methylation of centromeres and impact of large insertions on vertebrate speciation.</title>
        <authorList>
            <person name="Ichikawa K."/>
            <person name="Yoshimura J."/>
            <person name="Morishita S."/>
        </authorList>
    </citation>
    <scope>NUCLEOTIDE SEQUENCE</scope>
    <source>
        <strain evidence="9 10">HSOK</strain>
    </source>
</reference>
<dbReference type="Pfam" id="PF00665">
    <property type="entry name" value="rve"/>
    <property type="match status" value="1"/>
</dbReference>
<reference key="1">
    <citation type="journal article" date="2007" name="Nature">
        <title>The medaka draft genome and insights into vertebrate genome evolution.</title>
        <authorList>
            <person name="Kasahara M."/>
            <person name="Naruse K."/>
            <person name="Sasaki S."/>
            <person name="Nakatani Y."/>
            <person name="Qu W."/>
            <person name="Ahsan B."/>
            <person name="Yamada T."/>
            <person name="Nagayasu Y."/>
            <person name="Doi K."/>
            <person name="Kasai Y."/>
            <person name="Jindo T."/>
            <person name="Kobayashi D."/>
            <person name="Shimada A."/>
            <person name="Toyoda A."/>
            <person name="Kuroki Y."/>
            <person name="Fujiyama A."/>
            <person name="Sasaki T."/>
            <person name="Shimizu A."/>
            <person name="Asakawa S."/>
            <person name="Shimizu N."/>
            <person name="Hashimoto S."/>
            <person name="Yang J."/>
            <person name="Lee Y."/>
            <person name="Matsushima K."/>
            <person name="Sugano S."/>
            <person name="Sakaizumi M."/>
            <person name="Narita T."/>
            <person name="Ohishi K."/>
            <person name="Haga S."/>
            <person name="Ohta F."/>
            <person name="Nomoto H."/>
            <person name="Nogata K."/>
            <person name="Morishita T."/>
            <person name="Endo T."/>
            <person name="Shin-I T."/>
            <person name="Takeda H."/>
            <person name="Morishita S."/>
            <person name="Kohara Y."/>
        </authorList>
    </citation>
    <scope>NUCLEOTIDE SEQUENCE [LARGE SCALE GENOMIC DNA]</scope>
    <source>
        <strain>Hd-rR</strain>
    </source>
</reference>
<dbReference type="PANTHER" id="PTHR37984">
    <property type="entry name" value="PROTEIN CBG26694"/>
    <property type="match status" value="1"/>
</dbReference>
<protein>
    <recommendedName>
        <fullName evidence="7">Gypsy retrotransposon integrase-like protein 1</fullName>
    </recommendedName>
</protein>
<dbReference type="FunFam" id="1.10.340.70:FF:000001">
    <property type="entry name" value="Retrovirus-related Pol polyprotein from transposon gypsy-like Protein"/>
    <property type="match status" value="1"/>
</dbReference>
<dbReference type="GO" id="GO:0003964">
    <property type="term" value="F:RNA-directed DNA polymerase activity"/>
    <property type="evidence" value="ECO:0007669"/>
    <property type="project" value="UniProtKB-KW"/>
</dbReference>
<proteinExistence type="predicted"/>
<dbReference type="Pfam" id="PF17921">
    <property type="entry name" value="Integrase_H2C2"/>
    <property type="match status" value="1"/>
</dbReference>
<dbReference type="InterPro" id="IPR001584">
    <property type="entry name" value="Integrase_cat-core"/>
</dbReference>
<dbReference type="InterPro" id="IPR043502">
    <property type="entry name" value="DNA/RNA_pol_sf"/>
</dbReference>
<dbReference type="Ensembl" id="ENSORLT00015016205.1">
    <property type="protein sequence ID" value="ENSORLP00015009805.1"/>
    <property type="gene ID" value="ENSORLG00015010600.1"/>
</dbReference>
<dbReference type="InterPro" id="IPR050951">
    <property type="entry name" value="Retrovirus_Pol_polyprotein"/>
</dbReference>
<evidence type="ECO:0000313" key="10">
    <source>
        <dbReference type="Proteomes" id="UP000265200"/>
    </source>
</evidence>
<dbReference type="AlphaFoldDB" id="A0A3P9HPV2"/>
<evidence type="ECO:0000256" key="4">
    <source>
        <dbReference type="ARBA" id="ARBA00022759"/>
    </source>
</evidence>
<keyword evidence="4" id="KW-0255">Endonuclease</keyword>
<evidence type="ECO:0000259" key="8">
    <source>
        <dbReference type="PROSITE" id="PS50994"/>
    </source>
</evidence>
<keyword evidence="1" id="KW-0808">Transferase</keyword>
<dbReference type="PANTHER" id="PTHR37984:SF15">
    <property type="entry name" value="INTEGRASE CATALYTIC DOMAIN-CONTAINING PROTEIN"/>
    <property type="match status" value="1"/>
</dbReference>
<dbReference type="SUPFAM" id="SSF56672">
    <property type="entry name" value="DNA/RNA polymerases"/>
    <property type="match status" value="1"/>
</dbReference>
<evidence type="ECO:0000256" key="6">
    <source>
        <dbReference type="ARBA" id="ARBA00022918"/>
    </source>
</evidence>
<keyword evidence="2" id="KW-0548">Nucleotidyltransferase</keyword>
<evidence type="ECO:0000256" key="3">
    <source>
        <dbReference type="ARBA" id="ARBA00022722"/>
    </source>
</evidence>
<dbReference type="InterPro" id="IPR041373">
    <property type="entry name" value="RT_RNaseH"/>
</dbReference>
<dbReference type="Pfam" id="PF17917">
    <property type="entry name" value="RT_RNaseH"/>
    <property type="match status" value="1"/>
</dbReference>
<dbReference type="Gene3D" id="1.10.340.70">
    <property type="match status" value="1"/>
</dbReference>
<reference evidence="9" key="4">
    <citation type="submission" date="2025-09" db="UniProtKB">
        <authorList>
            <consortium name="Ensembl"/>
        </authorList>
    </citation>
    <scope>IDENTIFICATION</scope>
    <source>
        <strain evidence="9">HSOK</strain>
    </source>
</reference>
<keyword evidence="3" id="KW-0540">Nuclease</keyword>
<reference evidence="9" key="3">
    <citation type="submission" date="2025-08" db="UniProtKB">
        <authorList>
            <consortium name="Ensembl"/>
        </authorList>
    </citation>
    <scope>IDENTIFICATION</scope>
    <source>
        <strain evidence="9">HSOK</strain>
    </source>
</reference>
<dbReference type="Proteomes" id="UP000265200">
    <property type="component" value="Chromosome 3"/>
</dbReference>
<dbReference type="GO" id="GO:0016787">
    <property type="term" value="F:hydrolase activity"/>
    <property type="evidence" value="ECO:0007669"/>
    <property type="project" value="UniProtKB-KW"/>
</dbReference>
<dbReference type="Gene3D" id="3.30.420.10">
    <property type="entry name" value="Ribonuclease H-like superfamily/Ribonuclease H"/>
    <property type="match status" value="1"/>
</dbReference>
<sequence>MKLEFLALKLDMTEKFREYLLGQKCTVYTDNNPLSYLSTAKLGTMEHRWAAQLASFDFVIKYRSGRSNKNADALSRQYASGTPDLDPVLPGTRLPGVLQLTQMSPRMEASQAAQVAFPLCSSLDMLKLQQADLIIQELDTFWEQKCRPTTQTAVFSCFDAAPTMGPSGGAGWGAVPPGLSPRWSRGGFSSGARCSKEQVLTEVHQKHGHQGVERTLELLRQRCYWPGMSVDVTDWCQKCERCQVAKANGPPARSPVGHLLASRPNEILAMDFTVLEPTRGGLENVLVLTDVFSEYTLAFATRDQRASTVAEVLVTEWFSKFGVPARIHSDQGRSFEGTLIQQLYFLYKIEKSRTTPYHPTGNGQCERFNRTLHDLLRTLPNSRKRDWNACLPQLLYAYNTTPHQATRESPFFLMFGQEPRLPVDFLLGRVQEPTGGAVHDWIQEHQARLQGAFDGAQRRLQVGAARRKRN</sequence>
<dbReference type="InterPro" id="IPR041588">
    <property type="entry name" value="Integrase_H2C2"/>
</dbReference>
<keyword evidence="6" id="KW-0695">RNA-directed DNA polymerase</keyword>
<dbReference type="PROSITE" id="PS50994">
    <property type="entry name" value="INTEGRASE"/>
    <property type="match status" value="1"/>
</dbReference>
<dbReference type="GO" id="GO:0004519">
    <property type="term" value="F:endonuclease activity"/>
    <property type="evidence" value="ECO:0007669"/>
    <property type="project" value="UniProtKB-KW"/>
</dbReference>
<dbReference type="SUPFAM" id="SSF53098">
    <property type="entry name" value="Ribonuclease H-like"/>
    <property type="match status" value="1"/>
</dbReference>
<dbReference type="FunFam" id="3.30.420.10:FF:000032">
    <property type="entry name" value="Retrovirus-related Pol polyprotein from transposon 297-like Protein"/>
    <property type="match status" value="1"/>
</dbReference>
<dbReference type="InterPro" id="IPR012337">
    <property type="entry name" value="RNaseH-like_sf"/>
</dbReference>
<evidence type="ECO:0000256" key="1">
    <source>
        <dbReference type="ARBA" id="ARBA00022679"/>
    </source>
</evidence>
<dbReference type="GO" id="GO:0003676">
    <property type="term" value="F:nucleic acid binding"/>
    <property type="evidence" value="ECO:0007669"/>
    <property type="project" value="InterPro"/>
</dbReference>